<evidence type="ECO:0000313" key="2">
    <source>
        <dbReference type="WBParaSite" id="HNAJ_0000303701-mRNA-1"/>
    </source>
</evidence>
<proteinExistence type="predicted"/>
<dbReference type="PROSITE" id="PS50092">
    <property type="entry name" value="TSP1"/>
    <property type="match status" value="2"/>
</dbReference>
<name>A0A0R3T7J9_RODNA</name>
<dbReference type="InterPro" id="IPR038877">
    <property type="entry name" value="THSD1"/>
</dbReference>
<dbReference type="InterPro" id="IPR000884">
    <property type="entry name" value="TSP1_rpt"/>
</dbReference>
<protein>
    <submittedName>
        <fullName evidence="2">TSP1_spondin domain-containing protein</fullName>
    </submittedName>
</protein>
<dbReference type="SMART" id="SM00209">
    <property type="entry name" value="TSP1"/>
    <property type="match status" value="2"/>
</dbReference>
<dbReference type="STRING" id="102285.A0A0R3T7J9"/>
<dbReference type="InterPro" id="IPR036383">
    <property type="entry name" value="TSP1_rpt_sf"/>
</dbReference>
<sequence length="156" mass="17321">LQRCVRPNICPITNRLLTQLNDLTNVQTMDCVDALNRDKCRPYWGSWTAWSACTATCGVSERQRYRSCNGAYSSATKDTCADIARAEDGMERRDCPLQRICPRIAGGWGEWGEFSVCDSICGRGHRRRIRLCNKPVPQGGGVPCQGLDTQLVSSSC</sequence>
<reference evidence="2" key="1">
    <citation type="submission" date="2017-02" db="UniProtKB">
        <authorList>
            <consortium name="WormBaseParasite"/>
        </authorList>
    </citation>
    <scope>IDENTIFICATION</scope>
</reference>
<accession>A0A0R3T7J9</accession>
<dbReference type="PANTHER" id="PTHR16311">
    <property type="entry name" value="THROMBOSPONDIN TYPE I DOMAIN-CONTAINING 1"/>
    <property type="match status" value="1"/>
</dbReference>
<evidence type="ECO:0000256" key="1">
    <source>
        <dbReference type="ARBA" id="ARBA00023157"/>
    </source>
</evidence>
<organism evidence="2">
    <name type="scientific">Rodentolepis nana</name>
    <name type="common">Dwarf tapeworm</name>
    <name type="synonym">Hymenolepis nana</name>
    <dbReference type="NCBI Taxonomy" id="102285"/>
    <lineage>
        <taxon>Eukaryota</taxon>
        <taxon>Metazoa</taxon>
        <taxon>Spiralia</taxon>
        <taxon>Lophotrochozoa</taxon>
        <taxon>Platyhelminthes</taxon>
        <taxon>Cestoda</taxon>
        <taxon>Eucestoda</taxon>
        <taxon>Cyclophyllidea</taxon>
        <taxon>Hymenolepididae</taxon>
        <taxon>Rodentolepis</taxon>
    </lineage>
</organism>
<dbReference type="Gene3D" id="2.20.100.10">
    <property type="entry name" value="Thrombospondin type-1 (TSP1) repeat"/>
    <property type="match status" value="2"/>
</dbReference>
<dbReference type="PANTHER" id="PTHR16311:SF3">
    <property type="entry name" value="THROMBOSPONDIN TYPE-1 DOMAIN-CONTAINING PROTEIN 1"/>
    <property type="match status" value="1"/>
</dbReference>
<dbReference type="AlphaFoldDB" id="A0A0R3T7J9"/>
<keyword evidence="1" id="KW-1015">Disulfide bond</keyword>
<dbReference type="FunFam" id="2.20.100.10:FF:000001">
    <property type="entry name" value="semaphorin-5A isoform X1"/>
    <property type="match status" value="1"/>
</dbReference>
<dbReference type="SUPFAM" id="SSF82895">
    <property type="entry name" value="TSP-1 type 1 repeat"/>
    <property type="match status" value="2"/>
</dbReference>
<dbReference type="GO" id="GO:0071944">
    <property type="term" value="C:cell periphery"/>
    <property type="evidence" value="ECO:0007669"/>
    <property type="project" value="TreeGrafter"/>
</dbReference>
<dbReference type="Pfam" id="PF00090">
    <property type="entry name" value="TSP_1"/>
    <property type="match status" value="2"/>
</dbReference>
<dbReference type="WBParaSite" id="HNAJ_0000303701-mRNA-1">
    <property type="protein sequence ID" value="HNAJ_0000303701-mRNA-1"/>
    <property type="gene ID" value="HNAJ_0000303701"/>
</dbReference>